<sequence length="303" mass="32857">MNYLFIFPLLGLALGQGSPTSLGNLVETLKTSSLQSILVDLIDAAGLTEALSQGGPFTIFAPDNHAFNLLGNATLTSLKADPEKLTQILQYHVVSGLYHVKPDLLVNELQLDSLKGDKLRVNYYYAANHALTVEGARITYPDKMASNGIIHRIEKVLMPPVGTIVDVLTKDGSFNTLLAAANAAGLVEALKDGPITLMAPTDDAFNRLGNETVAKLLQNPTLLGDVLKYHILHGTLYSRGMHSGSFHTLEETDRLRIYESFFGTVLVDGHRVTQPDISVTNGVVHKLNYVLIPASLSTQIKNL</sequence>
<protein>
    <recommendedName>
        <fullName evidence="2">FAS1 domain-containing protein</fullName>
    </recommendedName>
</protein>
<evidence type="ECO:0000313" key="4">
    <source>
        <dbReference type="Proteomes" id="UP000005408"/>
    </source>
</evidence>
<evidence type="ECO:0000256" key="1">
    <source>
        <dbReference type="SAM" id="SignalP"/>
    </source>
</evidence>
<feature type="domain" description="FAS1" evidence="2">
    <location>
        <begin position="22"/>
        <end position="157"/>
    </location>
</feature>
<organism evidence="3 4">
    <name type="scientific">Magallana gigas</name>
    <name type="common">Pacific oyster</name>
    <name type="synonym">Crassostrea gigas</name>
    <dbReference type="NCBI Taxonomy" id="29159"/>
    <lineage>
        <taxon>Eukaryota</taxon>
        <taxon>Metazoa</taxon>
        <taxon>Spiralia</taxon>
        <taxon>Lophotrochozoa</taxon>
        <taxon>Mollusca</taxon>
        <taxon>Bivalvia</taxon>
        <taxon>Autobranchia</taxon>
        <taxon>Pteriomorphia</taxon>
        <taxon>Ostreida</taxon>
        <taxon>Ostreoidea</taxon>
        <taxon>Ostreidae</taxon>
        <taxon>Magallana</taxon>
    </lineage>
</organism>
<dbReference type="InterPro" id="IPR000782">
    <property type="entry name" value="FAS1_domain"/>
</dbReference>
<dbReference type="PROSITE" id="PS50213">
    <property type="entry name" value="FAS1"/>
    <property type="match status" value="2"/>
</dbReference>
<dbReference type="Gene3D" id="2.30.180.10">
    <property type="entry name" value="FAS1 domain"/>
    <property type="match status" value="2"/>
</dbReference>
<dbReference type="PANTHER" id="PTHR10900:SF77">
    <property type="entry name" value="FI19380P1"/>
    <property type="match status" value="1"/>
</dbReference>
<accession>A0A8W8L7C4</accession>
<dbReference type="SUPFAM" id="SSF82153">
    <property type="entry name" value="FAS1 domain"/>
    <property type="match status" value="2"/>
</dbReference>
<feature type="chain" id="PRO_5036447925" description="FAS1 domain-containing protein" evidence="1">
    <location>
        <begin position="18"/>
        <end position="303"/>
    </location>
</feature>
<dbReference type="FunFam" id="2.30.180.10:FF:000032">
    <property type="entry name" value="Fasciclin domain-containing protein, putative"/>
    <property type="match status" value="2"/>
</dbReference>
<dbReference type="InterPro" id="IPR036378">
    <property type="entry name" value="FAS1_dom_sf"/>
</dbReference>
<keyword evidence="4" id="KW-1185">Reference proteome</keyword>
<dbReference type="Proteomes" id="UP000005408">
    <property type="component" value="Unassembled WGS sequence"/>
</dbReference>
<evidence type="ECO:0000259" key="2">
    <source>
        <dbReference type="PROSITE" id="PS50213"/>
    </source>
</evidence>
<reference evidence="3" key="1">
    <citation type="submission" date="2022-08" db="UniProtKB">
        <authorList>
            <consortium name="EnsemblMetazoa"/>
        </authorList>
    </citation>
    <scope>IDENTIFICATION</scope>
    <source>
        <strain evidence="3">05x7-T-G4-1.051#20</strain>
    </source>
</reference>
<dbReference type="GO" id="GO:0005615">
    <property type="term" value="C:extracellular space"/>
    <property type="evidence" value="ECO:0007669"/>
    <property type="project" value="TreeGrafter"/>
</dbReference>
<keyword evidence="1" id="KW-0732">Signal</keyword>
<evidence type="ECO:0000313" key="3">
    <source>
        <dbReference type="EnsemblMetazoa" id="G26720.1:cds"/>
    </source>
</evidence>
<dbReference type="AlphaFoldDB" id="A0A8W8L7C4"/>
<name>A0A8W8L7C4_MAGGI</name>
<dbReference type="OrthoDB" id="286301at2759"/>
<dbReference type="EnsemblMetazoa" id="G26720.1">
    <property type="protein sequence ID" value="G26720.1:cds"/>
    <property type="gene ID" value="G26720"/>
</dbReference>
<proteinExistence type="predicted"/>
<dbReference type="OMA" id="LYHVIHG"/>
<dbReference type="SMART" id="SM00554">
    <property type="entry name" value="FAS1"/>
    <property type="match status" value="2"/>
</dbReference>
<feature type="domain" description="FAS1" evidence="2">
    <location>
        <begin position="161"/>
        <end position="291"/>
    </location>
</feature>
<dbReference type="PANTHER" id="PTHR10900">
    <property type="entry name" value="PERIOSTIN-RELATED"/>
    <property type="match status" value="1"/>
</dbReference>
<feature type="signal peptide" evidence="1">
    <location>
        <begin position="1"/>
        <end position="17"/>
    </location>
</feature>
<dbReference type="Pfam" id="PF02469">
    <property type="entry name" value="Fasciclin"/>
    <property type="match status" value="2"/>
</dbReference>
<dbReference type="InterPro" id="IPR050904">
    <property type="entry name" value="Adhesion/Biosynth-related"/>
</dbReference>